<dbReference type="PANTHER" id="PTHR28532">
    <property type="entry name" value="GEO13458P1"/>
    <property type="match status" value="1"/>
</dbReference>
<reference evidence="1" key="2">
    <citation type="journal article" date="2023" name="Plants (Basel)">
        <title>Annotation of the Turnera subulata (Passifloraceae) Draft Genome Reveals the S-Locus Evolved after the Divergence of Turneroideae from Passifloroideae in a Stepwise Manner.</title>
        <authorList>
            <person name="Henning P.M."/>
            <person name="Roalson E.H."/>
            <person name="Mir W."/>
            <person name="McCubbin A.G."/>
            <person name="Shore J.S."/>
        </authorList>
    </citation>
    <scope>NUCLEOTIDE SEQUENCE</scope>
    <source>
        <strain evidence="1">F60SS</strain>
    </source>
</reference>
<evidence type="ECO:0008006" key="3">
    <source>
        <dbReference type="Google" id="ProtNLM"/>
    </source>
</evidence>
<dbReference type="AlphaFoldDB" id="A0A9Q0G2N2"/>
<keyword evidence="2" id="KW-1185">Reference proteome</keyword>
<sequence length="237" mass="27007">MEPNLSTSIDDIFEASLNLEDTHFKEGYEEGYSHGLVSGKDDAQQMGLKMGFETGEELGFYWGCVDVWNAVIRVDPTRFSRRMQGTVKQIEELLDKYPLLEPEDEHVQELMEALRLKFRIMRAGLGVGARLEYDGYPKPKETEGDVMKLMLAARDCEVCISGTRDEAPFSELKELQRYSLKHLRLMLVNTNQLLKILIMKTVTHTAPGIDPKLLAMVTAAISMRMWLSVMPDETTRI</sequence>
<gene>
    <name evidence="1" type="ORF">Tsubulata_001817</name>
</gene>
<name>A0A9Q0G2N2_9ROSI</name>
<dbReference type="EMBL" id="JAKUCV010002480">
    <property type="protein sequence ID" value="KAJ4842463.1"/>
    <property type="molecule type" value="Genomic_DNA"/>
</dbReference>
<reference evidence="1" key="1">
    <citation type="submission" date="2022-02" db="EMBL/GenBank/DDBJ databases">
        <authorList>
            <person name="Henning P.M."/>
            <person name="McCubbin A.G."/>
            <person name="Shore J.S."/>
        </authorList>
    </citation>
    <scope>NUCLEOTIDE SEQUENCE</scope>
    <source>
        <strain evidence="1">F60SS</strain>
        <tissue evidence="1">Leaves</tissue>
    </source>
</reference>
<protein>
    <recommendedName>
        <fullName evidence="3">Essential protein Yae1 N-terminal domain-containing protein</fullName>
    </recommendedName>
</protein>
<dbReference type="InterPro" id="IPR052436">
    <property type="entry name" value="LTO1_adapter"/>
</dbReference>
<proteinExistence type="predicted"/>
<evidence type="ECO:0000313" key="2">
    <source>
        <dbReference type="Proteomes" id="UP001141552"/>
    </source>
</evidence>
<evidence type="ECO:0000313" key="1">
    <source>
        <dbReference type="EMBL" id="KAJ4842463.1"/>
    </source>
</evidence>
<accession>A0A9Q0G2N2</accession>
<dbReference type="OrthoDB" id="48036at2759"/>
<dbReference type="PANTHER" id="PTHR28532:SF1">
    <property type="entry name" value="ORAL CANCER OVEREXPRESSED 1"/>
    <property type="match status" value="1"/>
</dbReference>
<comment type="caution">
    <text evidence="1">The sequence shown here is derived from an EMBL/GenBank/DDBJ whole genome shotgun (WGS) entry which is preliminary data.</text>
</comment>
<dbReference type="Proteomes" id="UP001141552">
    <property type="component" value="Unassembled WGS sequence"/>
</dbReference>
<organism evidence="1 2">
    <name type="scientific">Turnera subulata</name>
    <dbReference type="NCBI Taxonomy" id="218843"/>
    <lineage>
        <taxon>Eukaryota</taxon>
        <taxon>Viridiplantae</taxon>
        <taxon>Streptophyta</taxon>
        <taxon>Embryophyta</taxon>
        <taxon>Tracheophyta</taxon>
        <taxon>Spermatophyta</taxon>
        <taxon>Magnoliopsida</taxon>
        <taxon>eudicotyledons</taxon>
        <taxon>Gunneridae</taxon>
        <taxon>Pentapetalae</taxon>
        <taxon>rosids</taxon>
        <taxon>fabids</taxon>
        <taxon>Malpighiales</taxon>
        <taxon>Passifloraceae</taxon>
        <taxon>Turnera</taxon>
    </lineage>
</organism>